<accession>A0A9X3IR86</accession>
<dbReference type="SUPFAM" id="SSF54001">
    <property type="entry name" value="Cysteine proteinases"/>
    <property type="match status" value="1"/>
</dbReference>
<dbReference type="PANTHER" id="PTHR11786:SF0">
    <property type="entry name" value="ARYLAMINE N-ACETYLTRANSFERASE 4-RELATED"/>
    <property type="match status" value="1"/>
</dbReference>
<dbReference type="EMBL" id="JAPNOA010000007">
    <property type="protein sequence ID" value="MCY0963965.1"/>
    <property type="molecule type" value="Genomic_DNA"/>
</dbReference>
<dbReference type="AlphaFoldDB" id="A0A9X3IR86"/>
<dbReference type="PRINTS" id="PR01543">
    <property type="entry name" value="ANATRNSFRASE"/>
</dbReference>
<organism evidence="3 4">
    <name type="scientific">Parathalassolituus penaei</name>
    <dbReference type="NCBI Taxonomy" id="2997323"/>
    <lineage>
        <taxon>Bacteria</taxon>
        <taxon>Pseudomonadati</taxon>
        <taxon>Pseudomonadota</taxon>
        <taxon>Gammaproteobacteria</taxon>
        <taxon>Oceanospirillales</taxon>
        <taxon>Oceanospirillaceae</taxon>
        <taxon>Parathalassolituus</taxon>
    </lineage>
</organism>
<dbReference type="Proteomes" id="UP001150830">
    <property type="component" value="Unassembled WGS sequence"/>
</dbReference>
<comment type="caution">
    <text evidence="3">The sequence shown here is derived from an EMBL/GenBank/DDBJ whole genome shotgun (WGS) entry which is preliminary data.</text>
</comment>
<proteinExistence type="inferred from homology"/>
<evidence type="ECO:0000313" key="4">
    <source>
        <dbReference type="Proteomes" id="UP001150830"/>
    </source>
</evidence>
<dbReference type="Gene3D" id="2.40.128.150">
    <property type="entry name" value="Cysteine proteinases"/>
    <property type="match status" value="1"/>
</dbReference>
<dbReference type="RefSeq" id="WP_283172184.1">
    <property type="nucleotide sequence ID" value="NZ_JAPNOA010000007.1"/>
</dbReference>
<comment type="similarity">
    <text evidence="1 2">Belongs to the arylamine N-acetyltransferase family.</text>
</comment>
<dbReference type="PANTHER" id="PTHR11786">
    <property type="entry name" value="N-HYDROXYARYLAMINE O-ACETYLTRANSFERASE"/>
    <property type="match status" value="1"/>
</dbReference>
<dbReference type="Gene3D" id="3.30.2140.10">
    <property type="entry name" value="Arylamine N-acetyltransferase"/>
    <property type="match status" value="1"/>
</dbReference>
<dbReference type="InterPro" id="IPR038765">
    <property type="entry name" value="Papain-like_cys_pep_sf"/>
</dbReference>
<protein>
    <submittedName>
        <fullName evidence="3">Arylamine N-acetyltransferase</fullName>
    </submittedName>
</protein>
<evidence type="ECO:0000256" key="1">
    <source>
        <dbReference type="ARBA" id="ARBA00006547"/>
    </source>
</evidence>
<dbReference type="InterPro" id="IPR001447">
    <property type="entry name" value="Arylamine_N-AcTrfase"/>
</dbReference>
<dbReference type="GO" id="GO:0016407">
    <property type="term" value="F:acetyltransferase activity"/>
    <property type="evidence" value="ECO:0007669"/>
    <property type="project" value="InterPro"/>
</dbReference>
<dbReference type="Pfam" id="PF00797">
    <property type="entry name" value="Acetyltransf_2"/>
    <property type="match status" value="1"/>
</dbReference>
<evidence type="ECO:0000313" key="3">
    <source>
        <dbReference type="EMBL" id="MCY0963965.1"/>
    </source>
</evidence>
<reference evidence="3" key="1">
    <citation type="submission" date="2022-11" db="EMBL/GenBank/DDBJ databases">
        <title>Parathalassolutuus dongxingensis gen. nov., sp. nov., a novel member of family Oceanospirillaceae isolated from a coastal shrimp pond in Guangxi, China.</title>
        <authorList>
            <person name="Chen H."/>
        </authorList>
    </citation>
    <scope>NUCLEOTIDE SEQUENCE</scope>
    <source>
        <strain evidence="3">G-43</strain>
    </source>
</reference>
<sequence>MKAENFSLADYFRRIGFTGTPSASIETVAGMMRCQLFSVPFENLDVQAGKVVSLVPEDIVSKIVGDQPTTRGRGGYCYEVNGLFAMALEALGIPWQFVAARPMFYPVRRPKTHAAIVVTLNGEQWLCDLGFGSYGIRAPMNLAVLDTEVRQDQDTFMLTRDGDQGYLLQALVQGEWARQYAFDLYAPEWVDFAPANFMNSTHPDTIFVQKPLVVLFNPDGRSILLGDQLKEVTAGEVSQSVVAAADYDAVLARRFGLPGLIRAGRVSGDC</sequence>
<name>A0A9X3IR86_9GAMM</name>
<keyword evidence="4" id="KW-1185">Reference proteome</keyword>
<evidence type="ECO:0000256" key="2">
    <source>
        <dbReference type="RuleBase" id="RU003452"/>
    </source>
</evidence>
<gene>
    <name evidence="3" type="ORF">OUO13_02080</name>
</gene>